<gene>
    <name evidence="3" type="primary">LOC107457736</name>
</gene>
<dbReference type="Proteomes" id="UP000515211">
    <property type="component" value="Chromosome 7"/>
</dbReference>
<evidence type="ECO:0000313" key="2">
    <source>
        <dbReference type="Proteomes" id="UP000515211"/>
    </source>
</evidence>
<organism evidence="2 3">
    <name type="scientific">Arachis duranensis</name>
    <name type="common">Wild peanut</name>
    <dbReference type="NCBI Taxonomy" id="130453"/>
    <lineage>
        <taxon>Eukaryota</taxon>
        <taxon>Viridiplantae</taxon>
        <taxon>Streptophyta</taxon>
        <taxon>Embryophyta</taxon>
        <taxon>Tracheophyta</taxon>
        <taxon>Spermatophyta</taxon>
        <taxon>Magnoliopsida</taxon>
        <taxon>eudicotyledons</taxon>
        <taxon>Gunneridae</taxon>
        <taxon>Pentapetalae</taxon>
        <taxon>rosids</taxon>
        <taxon>fabids</taxon>
        <taxon>Fabales</taxon>
        <taxon>Fabaceae</taxon>
        <taxon>Papilionoideae</taxon>
        <taxon>50 kb inversion clade</taxon>
        <taxon>dalbergioids sensu lato</taxon>
        <taxon>Dalbergieae</taxon>
        <taxon>Pterocarpus clade</taxon>
        <taxon>Arachis</taxon>
    </lineage>
</organism>
<dbReference type="PANTHER" id="PTHR10775:SF190">
    <property type="entry name" value="TNP2-LIKE TRANSPOSON PROTEIN"/>
    <property type="match status" value="1"/>
</dbReference>
<sequence>MSLPRQSQEFRDGVNIFLDYAYSVGNPQGEEILCPCAKCCNFLWGQRESIYSHLICFGFVKGYTRWVNHGESVIGMDVDTGDTGEIYSCDDIEGLLDERFRNVADVEGEKEGMNEDAKKFYNLVDEASKELYPGCKEFSTLSFTIRLYLLKCLHGWSNASFTSLLELLKEAIPNLNLPSSFNKAKAMVRDLGLDYKKIDACPNDCMLYWKEHENETCCHECGTSRWIEPAVVEGDISSKKAHNIPAKTLRHFPLIPRLQRLFMCSKTAKNMSWHQKERKKDGKLRHPADGQSWKDFDNRHSEFAKEPRNLRLGLASDGFNPFRTMSISHSTWPVILMTYNLPPWMCMKQEYFMLSLLIPGPKSPGNDIDVYLQPLIEELKELWELRVETYNAARNKTFQMHAALLWTISDFPAYAMLSGWSTKGKLACPSCNYGTCSSYLTHSRKMCYIGHRVFLPEEHPWRTNKRSFNGKEEHRKAPPLLEGMEVLSHLDSMENSFGKTKTKVNESPWRKRSIFFYLPYWKYNTSRHNLDLMHIEKNIVDSILGTLLDISGKTKDHLNARYDLKEIGIRKNLHPKEIRGHRKVKFAKACFSMTKAEKSIFCDVLKKAKLPDGAASNISRCVNLAERKVSGYKTHDAHFMLHYLLQIPIKSILPDSVAIPLIRLGSFFRQLCQKVITLEEIN</sequence>
<dbReference type="Pfam" id="PF02992">
    <property type="entry name" value="Transposase_21"/>
    <property type="match status" value="1"/>
</dbReference>
<dbReference type="InterPro" id="IPR004242">
    <property type="entry name" value="Transposase_21"/>
</dbReference>
<name>A0A6P4BUW8_ARADU</name>
<dbReference type="RefSeq" id="XP_015931388.2">
    <property type="nucleotide sequence ID" value="XM_016075902.2"/>
</dbReference>
<dbReference type="InterPro" id="IPR029480">
    <property type="entry name" value="Transpos_assoc"/>
</dbReference>
<dbReference type="Pfam" id="PF13963">
    <property type="entry name" value="Transpos_assoc"/>
    <property type="match status" value="1"/>
</dbReference>
<protein>
    <submittedName>
        <fullName evidence="3">Uncharacterized protein LOC107457736</fullName>
    </submittedName>
</protein>
<dbReference type="PANTHER" id="PTHR10775">
    <property type="entry name" value="OS08G0208400 PROTEIN"/>
    <property type="match status" value="1"/>
</dbReference>
<proteinExistence type="predicted"/>
<evidence type="ECO:0000313" key="3">
    <source>
        <dbReference type="RefSeq" id="XP_015931388.2"/>
    </source>
</evidence>
<accession>A0A6P4BUW8</accession>
<dbReference type="AlphaFoldDB" id="A0A6P4BUW8"/>
<reference evidence="3" key="2">
    <citation type="submission" date="2025-08" db="UniProtKB">
        <authorList>
            <consortium name="RefSeq"/>
        </authorList>
    </citation>
    <scope>IDENTIFICATION</scope>
    <source>
        <tissue evidence="3">Whole plant</tissue>
    </source>
</reference>
<evidence type="ECO:0000259" key="1">
    <source>
        <dbReference type="Pfam" id="PF13963"/>
    </source>
</evidence>
<feature type="domain" description="Transposase-associated" evidence="1">
    <location>
        <begin position="3"/>
        <end position="71"/>
    </location>
</feature>
<keyword evidence="2" id="KW-1185">Reference proteome</keyword>
<dbReference type="KEGG" id="adu:107457736"/>
<reference evidence="2" key="1">
    <citation type="journal article" date="2016" name="Nat. Genet.">
        <title>The genome sequences of Arachis duranensis and Arachis ipaensis, the diploid ancestors of cultivated peanut.</title>
        <authorList>
            <person name="Bertioli D.J."/>
            <person name="Cannon S.B."/>
            <person name="Froenicke L."/>
            <person name="Huang G."/>
            <person name="Farmer A.D."/>
            <person name="Cannon E.K."/>
            <person name="Liu X."/>
            <person name="Gao D."/>
            <person name="Clevenger J."/>
            <person name="Dash S."/>
            <person name="Ren L."/>
            <person name="Moretzsohn M.C."/>
            <person name="Shirasawa K."/>
            <person name="Huang W."/>
            <person name="Vidigal B."/>
            <person name="Abernathy B."/>
            <person name="Chu Y."/>
            <person name="Niederhuth C.E."/>
            <person name="Umale P."/>
            <person name="Araujo A.C."/>
            <person name="Kozik A."/>
            <person name="Kim K.D."/>
            <person name="Burow M.D."/>
            <person name="Varshney R.K."/>
            <person name="Wang X."/>
            <person name="Zhang X."/>
            <person name="Barkley N."/>
            <person name="Guimaraes P.M."/>
            <person name="Isobe S."/>
            <person name="Guo B."/>
            <person name="Liao B."/>
            <person name="Stalker H.T."/>
            <person name="Schmitz R.J."/>
            <person name="Scheffler B.E."/>
            <person name="Leal-Bertioli S.C."/>
            <person name="Xun X."/>
            <person name="Jackson S.A."/>
            <person name="Michelmore R."/>
            <person name="Ozias-Akins P."/>
        </authorList>
    </citation>
    <scope>NUCLEOTIDE SEQUENCE [LARGE SCALE GENOMIC DNA]</scope>
    <source>
        <strain evidence="2">cv. V14167</strain>
    </source>
</reference>
<dbReference type="GeneID" id="107457736"/>